<keyword evidence="3" id="KW-0472">Membrane</keyword>
<protein>
    <submittedName>
        <fullName evidence="5">21 kDa protein</fullName>
    </submittedName>
</protein>
<dbReference type="PANTHER" id="PTHR31080">
    <property type="entry name" value="PECTINESTERASE INHIBITOR-LIKE"/>
    <property type="match status" value="1"/>
</dbReference>
<dbReference type="NCBIfam" id="TIGR01614">
    <property type="entry name" value="PME_inhib"/>
    <property type="match status" value="1"/>
</dbReference>
<sequence>MESHSCRSLLALQYLLSLLLLFISINIIFNIHTTSATSYNSSTVYKLYVKNSCNSTLYPQKCYESLSSYSTKIKSDPKRLCRYAIYVAYIDAKTASSTAVKISKTKGLKATEKEVITDCVENIKDSVTELKNSWRAMDNLISGNGTLSEDEKYQTVENVKSWVSAASTDDYTCTDEIEEEKVNPTMKSKLNKACLKLSKSTSIALAFTNSY</sequence>
<dbReference type="InterPro" id="IPR006501">
    <property type="entry name" value="Pectinesterase_inhib_dom"/>
</dbReference>
<feature type="transmembrane region" description="Helical" evidence="3">
    <location>
        <begin position="12"/>
        <end position="31"/>
    </location>
</feature>
<dbReference type="SUPFAM" id="SSF101148">
    <property type="entry name" value="Plant invertase/pectin methylesterase inhibitor"/>
    <property type="match status" value="1"/>
</dbReference>
<dbReference type="STRING" id="981085.W9SN02"/>
<dbReference type="AlphaFoldDB" id="W9SN02"/>
<evidence type="ECO:0000256" key="1">
    <source>
        <dbReference type="ARBA" id="ARBA00022729"/>
    </source>
</evidence>
<dbReference type="OrthoDB" id="1430376at2759"/>
<keyword evidence="1" id="KW-0732">Signal</keyword>
<dbReference type="Gene3D" id="1.20.140.40">
    <property type="entry name" value="Invertase/pectin methylesterase inhibitor family protein"/>
    <property type="match status" value="1"/>
</dbReference>
<dbReference type="InterPro" id="IPR051955">
    <property type="entry name" value="PME_Inhibitor"/>
</dbReference>
<feature type="domain" description="Pectinesterase inhibitor" evidence="4">
    <location>
        <begin position="44"/>
        <end position="207"/>
    </location>
</feature>
<evidence type="ECO:0000259" key="4">
    <source>
        <dbReference type="SMART" id="SM00856"/>
    </source>
</evidence>
<gene>
    <name evidence="5" type="ORF">L484_000091</name>
</gene>
<accession>W9SN02</accession>
<keyword evidence="6" id="KW-1185">Reference proteome</keyword>
<reference evidence="6" key="1">
    <citation type="submission" date="2013-01" db="EMBL/GenBank/DDBJ databases">
        <title>Draft Genome Sequence of a Mulberry Tree, Morus notabilis C.K. Schneid.</title>
        <authorList>
            <person name="He N."/>
            <person name="Zhao S."/>
        </authorList>
    </citation>
    <scope>NUCLEOTIDE SEQUENCE</scope>
</reference>
<name>W9SN02_9ROSA</name>
<dbReference type="PANTHER" id="PTHR31080:SF15">
    <property type="entry name" value="INVERTASE"/>
    <property type="match status" value="1"/>
</dbReference>
<dbReference type="eggNOG" id="KOG0017">
    <property type="taxonomic scope" value="Eukaryota"/>
</dbReference>
<organism evidence="5 6">
    <name type="scientific">Morus notabilis</name>
    <dbReference type="NCBI Taxonomy" id="981085"/>
    <lineage>
        <taxon>Eukaryota</taxon>
        <taxon>Viridiplantae</taxon>
        <taxon>Streptophyta</taxon>
        <taxon>Embryophyta</taxon>
        <taxon>Tracheophyta</taxon>
        <taxon>Spermatophyta</taxon>
        <taxon>Magnoliopsida</taxon>
        <taxon>eudicotyledons</taxon>
        <taxon>Gunneridae</taxon>
        <taxon>Pentapetalae</taxon>
        <taxon>rosids</taxon>
        <taxon>fabids</taxon>
        <taxon>Rosales</taxon>
        <taxon>Moraceae</taxon>
        <taxon>Moreae</taxon>
        <taxon>Morus</taxon>
    </lineage>
</organism>
<dbReference type="GO" id="GO:0004857">
    <property type="term" value="F:enzyme inhibitor activity"/>
    <property type="evidence" value="ECO:0007669"/>
    <property type="project" value="InterPro"/>
</dbReference>
<evidence type="ECO:0000256" key="2">
    <source>
        <dbReference type="ARBA" id="ARBA00038471"/>
    </source>
</evidence>
<dbReference type="EMBL" id="KE645915">
    <property type="protein sequence ID" value="EXC65559.1"/>
    <property type="molecule type" value="Genomic_DNA"/>
</dbReference>
<dbReference type="Pfam" id="PF04043">
    <property type="entry name" value="PMEI"/>
    <property type="match status" value="1"/>
</dbReference>
<dbReference type="InterPro" id="IPR035513">
    <property type="entry name" value="Invertase/methylesterase_inhib"/>
</dbReference>
<dbReference type="Proteomes" id="UP000030645">
    <property type="component" value="Unassembled WGS sequence"/>
</dbReference>
<proteinExistence type="inferred from homology"/>
<evidence type="ECO:0000256" key="3">
    <source>
        <dbReference type="SAM" id="Phobius"/>
    </source>
</evidence>
<dbReference type="SMART" id="SM00856">
    <property type="entry name" value="PMEI"/>
    <property type="match status" value="1"/>
</dbReference>
<dbReference type="KEGG" id="mnt:21383736"/>
<dbReference type="CDD" id="cd15798">
    <property type="entry name" value="PMEI-like_3"/>
    <property type="match status" value="1"/>
</dbReference>
<keyword evidence="3" id="KW-1133">Transmembrane helix</keyword>
<evidence type="ECO:0000313" key="5">
    <source>
        <dbReference type="EMBL" id="EXC65559.1"/>
    </source>
</evidence>
<comment type="similarity">
    <text evidence="2">Belongs to the PMEI family.</text>
</comment>
<evidence type="ECO:0000313" key="6">
    <source>
        <dbReference type="Proteomes" id="UP000030645"/>
    </source>
</evidence>
<keyword evidence="3" id="KW-0812">Transmembrane</keyword>